<dbReference type="Proteomes" id="UP001240150">
    <property type="component" value="Chromosome"/>
</dbReference>
<protein>
    <submittedName>
        <fullName evidence="1">Uncharacterized protein</fullName>
    </submittedName>
</protein>
<reference evidence="1 2" key="1">
    <citation type="submission" date="2023-06" db="EMBL/GenBank/DDBJ databases">
        <authorList>
            <person name="Yushchuk O."/>
            <person name="Binda E."/>
            <person name="Ruckert-Reed C."/>
            <person name="Fedorenko V."/>
            <person name="Kalinowski J."/>
            <person name="Marinelli F."/>
        </authorList>
    </citation>
    <scope>NUCLEOTIDE SEQUENCE [LARGE SCALE GENOMIC DNA]</scope>
    <source>
        <strain evidence="1 2">NRRL 3884</strain>
    </source>
</reference>
<proteinExistence type="predicted"/>
<dbReference type="RefSeq" id="WP_284919382.1">
    <property type="nucleotide sequence ID" value="NZ_CP126980.1"/>
</dbReference>
<evidence type="ECO:0000313" key="2">
    <source>
        <dbReference type="Proteomes" id="UP001240150"/>
    </source>
</evidence>
<sequence>MRERFGVGEDGRILRIDNTYADPPHGLRAPAERGISMVVKVEVEGRTHAYELRLMTERAAVAADLQSVMLRSLTGETVHERALLVEQMVREAAALDQLESRSDTIADVEARATRDAVERQKFQDDLQLKKDKRFLTALETNGLTEHLMFQGLDGQTRGKIAAALNDWPKETTPELREKIRQWAFAEAHGDVRVFANHVEFARAKWKEMVAEQNPIMREELREQGKQLSEKQIKAAVQRSATSMMSADEGFARLRAALQADLDHIARIPHSASLPSRVHPDLVDARLSEIEYPAWEMPEAEAYHAHKHLAELPPEDRSDGNPIDVYTRSLLKTMLVGEIRVEPPVNEGGKTMITFQRQLADARFVLLARVFVGNDGSAVVATYGRVEAAR</sequence>
<organism evidence="1 2">
    <name type="scientific">Actinoplanes oblitus</name>
    <dbReference type="NCBI Taxonomy" id="3040509"/>
    <lineage>
        <taxon>Bacteria</taxon>
        <taxon>Bacillati</taxon>
        <taxon>Actinomycetota</taxon>
        <taxon>Actinomycetes</taxon>
        <taxon>Micromonosporales</taxon>
        <taxon>Micromonosporaceae</taxon>
        <taxon>Actinoplanes</taxon>
    </lineage>
</organism>
<name>A0ABY8WJD7_9ACTN</name>
<dbReference type="EMBL" id="CP126980">
    <property type="protein sequence ID" value="WIM97989.1"/>
    <property type="molecule type" value="Genomic_DNA"/>
</dbReference>
<keyword evidence="2" id="KW-1185">Reference proteome</keyword>
<gene>
    <name evidence="1" type="ORF">ACTOB_001557</name>
</gene>
<accession>A0ABY8WJD7</accession>
<evidence type="ECO:0000313" key="1">
    <source>
        <dbReference type="EMBL" id="WIM97989.1"/>
    </source>
</evidence>